<dbReference type="GO" id="GO:0032259">
    <property type="term" value="P:methylation"/>
    <property type="evidence" value="ECO:0007669"/>
    <property type="project" value="UniProtKB-KW"/>
</dbReference>
<evidence type="ECO:0000259" key="4">
    <source>
        <dbReference type="Pfam" id="PF13847"/>
    </source>
</evidence>
<dbReference type="AlphaFoldDB" id="A0A2H0N1Z3"/>
<keyword evidence="2 6" id="KW-0808">Transferase</keyword>
<dbReference type="NCBIfam" id="TIGR03534">
    <property type="entry name" value="RF_mod_PrmC"/>
    <property type="match status" value="1"/>
</dbReference>
<dbReference type="InterPro" id="IPR040758">
    <property type="entry name" value="PrmC_N"/>
</dbReference>
<evidence type="ECO:0000259" key="5">
    <source>
        <dbReference type="Pfam" id="PF17827"/>
    </source>
</evidence>
<protein>
    <submittedName>
        <fullName evidence="6">Protein-(Glutamine-N5) methyltransferase, release factor-specific</fullName>
    </submittedName>
</protein>
<name>A0A2H0N1Z3_9BACT</name>
<proteinExistence type="predicted"/>
<dbReference type="Proteomes" id="UP000229782">
    <property type="component" value="Unassembled WGS sequence"/>
</dbReference>
<dbReference type="InterPro" id="IPR050320">
    <property type="entry name" value="N5-glutamine_MTase"/>
</dbReference>
<dbReference type="InterPro" id="IPR004556">
    <property type="entry name" value="HemK-like"/>
</dbReference>
<gene>
    <name evidence="6" type="primary">prmC</name>
    <name evidence="6" type="ORF">COV60_03160</name>
</gene>
<evidence type="ECO:0000313" key="7">
    <source>
        <dbReference type="Proteomes" id="UP000229782"/>
    </source>
</evidence>
<comment type="caution">
    <text evidence="6">The sequence shown here is derived from an EMBL/GenBank/DDBJ whole genome shotgun (WGS) entry which is preliminary data.</text>
</comment>
<dbReference type="InterPro" id="IPR029063">
    <property type="entry name" value="SAM-dependent_MTases_sf"/>
</dbReference>
<organism evidence="6 7">
    <name type="scientific">Candidatus Magasanikbacteria bacterium CG11_big_fil_rev_8_21_14_0_20_43_7</name>
    <dbReference type="NCBI Taxonomy" id="1974654"/>
    <lineage>
        <taxon>Bacteria</taxon>
        <taxon>Candidatus Magasanikiibacteriota</taxon>
    </lineage>
</organism>
<accession>A0A2H0N1Z3</accession>
<keyword evidence="1 6" id="KW-0489">Methyltransferase</keyword>
<dbReference type="Gene3D" id="1.10.8.10">
    <property type="entry name" value="DNA helicase RuvA subunit, C-terminal domain"/>
    <property type="match status" value="1"/>
</dbReference>
<dbReference type="Gene3D" id="3.40.50.150">
    <property type="entry name" value="Vaccinia Virus protein VP39"/>
    <property type="match status" value="1"/>
</dbReference>
<feature type="domain" description="Methyltransferase" evidence="4">
    <location>
        <begin position="118"/>
        <end position="179"/>
    </location>
</feature>
<dbReference type="CDD" id="cd02440">
    <property type="entry name" value="AdoMet_MTases"/>
    <property type="match status" value="1"/>
</dbReference>
<dbReference type="Pfam" id="PF17827">
    <property type="entry name" value="PrmC_N"/>
    <property type="match status" value="1"/>
</dbReference>
<dbReference type="GO" id="GO:0008276">
    <property type="term" value="F:protein methyltransferase activity"/>
    <property type="evidence" value="ECO:0007669"/>
    <property type="project" value="InterPro"/>
</dbReference>
<dbReference type="NCBIfam" id="TIGR00536">
    <property type="entry name" value="hemK_fam"/>
    <property type="match status" value="1"/>
</dbReference>
<sequence>MSSVFYSSTIKKLLTSASNIIDHLDAKLILAHVLKKPREFLIAHDDLSIGVFEYWLIRRLVQKRKNGVPLAYLTGKKEFYGLEFEVNTHTLIPRPDTELMVSLTLDSLQTSDYSQPITLIDVGTGSGCIPISIAKQTIDYGLQTHFYGSDISKKALRVAKKNAKKHEVNITFKQGNLLKPWLSSVICRPSTFIITANLPYLTDEQFTSEPSIQHEPKSALVAKKNGLALYEELLKQLKQIVTGYRLQVTCFFEIDPSQSSEMQTLIHTYLPTAGVNVYKDLAENDRVVYIAIPNKTPQ</sequence>
<dbReference type="PANTHER" id="PTHR18895:SF74">
    <property type="entry name" value="MTRF1L RELEASE FACTOR GLUTAMINE METHYLTRANSFERASE"/>
    <property type="match status" value="1"/>
</dbReference>
<evidence type="ECO:0000313" key="6">
    <source>
        <dbReference type="EMBL" id="PIR02914.1"/>
    </source>
</evidence>
<dbReference type="PANTHER" id="PTHR18895">
    <property type="entry name" value="HEMK METHYLTRANSFERASE"/>
    <property type="match status" value="1"/>
</dbReference>
<dbReference type="InterPro" id="IPR025714">
    <property type="entry name" value="Methyltranfer_dom"/>
</dbReference>
<feature type="domain" description="Release factor glutamine methyltransferase N-terminal" evidence="5">
    <location>
        <begin position="12"/>
        <end position="75"/>
    </location>
</feature>
<dbReference type="Pfam" id="PF13847">
    <property type="entry name" value="Methyltransf_31"/>
    <property type="match status" value="1"/>
</dbReference>
<reference evidence="6 7" key="1">
    <citation type="submission" date="2017-09" db="EMBL/GenBank/DDBJ databases">
        <title>Depth-based differentiation of microbial function through sediment-hosted aquifers and enrichment of novel symbionts in the deep terrestrial subsurface.</title>
        <authorList>
            <person name="Probst A.J."/>
            <person name="Ladd B."/>
            <person name="Jarett J.K."/>
            <person name="Geller-Mcgrath D.E."/>
            <person name="Sieber C.M."/>
            <person name="Emerson J.B."/>
            <person name="Anantharaman K."/>
            <person name="Thomas B.C."/>
            <person name="Malmstrom R."/>
            <person name="Stieglmeier M."/>
            <person name="Klingl A."/>
            <person name="Woyke T."/>
            <person name="Ryan C.M."/>
            <person name="Banfield J.F."/>
        </authorList>
    </citation>
    <scope>NUCLEOTIDE SEQUENCE [LARGE SCALE GENOMIC DNA]</scope>
    <source>
        <strain evidence="6">CG11_big_fil_rev_8_21_14_0_20_43_7</strain>
    </source>
</reference>
<dbReference type="EMBL" id="PCWM01000075">
    <property type="protein sequence ID" value="PIR02914.1"/>
    <property type="molecule type" value="Genomic_DNA"/>
</dbReference>
<evidence type="ECO:0000256" key="2">
    <source>
        <dbReference type="ARBA" id="ARBA00022679"/>
    </source>
</evidence>
<dbReference type="InterPro" id="IPR019874">
    <property type="entry name" value="RF_methyltr_PrmC"/>
</dbReference>
<evidence type="ECO:0000256" key="1">
    <source>
        <dbReference type="ARBA" id="ARBA00022603"/>
    </source>
</evidence>
<evidence type="ECO:0000256" key="3">
    <source>
        <dbReference type="ARBA" id="ARBA00022691"/>
    </source>
</evidence>
<keyword evidence="3" id="KW-0949">S-adenosyl-L-methionine</keyword>
<dbReference type="SUPFAM" id="SSF53335">
    <property type="entry name" value="S-adenosyl-L-methionine-dependent methyltransferases"/>
    <property type="match status" value="1"/>
</dbReference>